<evidence type="ECO:0000256" key="1">
    <source>
        <dbReference type="SAM" id="SignalP"/>
    </source>
</evidence>
<dbReference type="KEGG" id="muc:MuYL_0265"/>
<gene>
    <name evidence="2" type="ORF">MuYL_0265</name>
</gene>
<accession>A0A223NR76</accession>
<feature type="signal peptide" evidence="1">
    <location>
        <begin position="1"/>
        <end position="18"/>
    </location>
</feature>
<name>A0A223NR76_9SPHI</name>
<keyword evidence="1" id="KW-0732">Signal</keyword>
<dbReference type="InterPro" id="IPR032577">
    <property type="entry name" value="DUF4920"/>
</dbReference>
<evidence type="ECO:0000313" key="3">
    <source>
        <dbReference type="Proteomes" id="UP000215002"/>
    </source>
</evidence>
<organism evidence="2 3">
    <name type="scientific">Mucilaginibacter xinganensis</name>
    <dbReference type="NCBI Taxonomy" id="1234841"/>
    <lineage>
        <taxon>Bacteria</taxon>
        <taxon>Pseudomonadati</taxon>
        <taxon>Bacteroidota</taxon>
        <taxon>Sphingobacteriia</taxon>
        <taxon>Sphingobacteriales</taxon>
        <taxon>Sphingobacteriaceae</taxon>
        <taxon>Mucilaginibacter</taxon>
    </lineage>
</organism>
<protein>
    <recommendedName>
        <fullName evidence="4">DUF4920 domain-containing protein</fullName>
    </recommendedName>
</protein>
<evidence type="ECO:0000313" key="2">
    <source>
        <dbReference type="EMBL" id="ASU32168.1"/>
    </source>
</evidence>
<dbReference type="OrthoDB" id="794173at2"/>
<sequence length="153" mass="16640">MKALPLTFGLLFSLSVFAQKHKALPHGMIYGAKPDTTTTQQATKLEAFMGIKTRISTTVKGRVLNVTKQKGGWFTIDAGNGKVIAAHFKNYDVTIPRALKGKYIIAEGVAAKQFIADDMQHLAGDTAIGKKQHSVNADAKHKLTFEVKGLMVQ</sequence>
<evidence type="ECO:0008006" key="4">
    <source>
        <dbReference type="Google" id="ProtNLM"/>
    </source>
</evidence>
<dbReference type="RefSeq" id="WP_094568807.1">
    <property type="nucleotide sequence ID" value="NZ_CP022743.1"/>
</dbReference>
<keyword evidence="3" id="KW-1185">Reference proteome</keyword>
<feature type="chain" id="PRO_5012917314" description="DUF4920 domain-containing protein" evidence="1">
    <location>
        <begin position="19"/>
        <end position="153"/>
    </location>
</feature>
<dbReference type="AlphaFoldDB" id="A0A223NR76"/>
<dbReference type="EMBL" id="CP022743">
    <property type="protein sequence ID" value="ASU32168.1"/>
    <property type="molecule type" value="Genomic_DNA"/>
</dbReference>
<reference evidence="2 3" key="1">
    <citation type="submission" date="2017-08" db="EMBL/GenBank/DDBJ databases">
        <title>Complete genome sequence of Mucilaginibacter sp. strain BJC16-A31.</title>
        <authorList>
            <consortium name="Henan University of Science and Technology"/>
            <person name="You X."/>
        </authorList>
    </citation>
    <scope>NUCLEOTIDE SEQUENCE [LARGE SCALE GENOMIC DNA]</scope>
    <source>
        <strain evidence="2 3">BJC16-A31</strain>
    </source>
</reference>
<dbReference type="Proteomes" id="UP000215002">
    <property type="component" value="Chromosome"/>
</dbReference>
<proteinExistence type="predicted"/>
<dbReference type="Pfam" id="PF16267">
    <property type="entry name" value="DUF4920"/>
    <property type="match status" value="1"/>
</dbReference>